<sequence length="58" mass="6376">MNTGGGERLIEDMEMKIEETLANVCLNLFSSVLLKRPLMATAYFLLEFCCNGGASRSS</sequence>
<evidence type="ECO:0000313" key="1">
    <source>
        <dbReference type="EMBL" id="KAF5756811.1"/>
    </source>
</evidence>
<proteinExistence type="predicted"/>
<reference evidence="1" key="2">
    <citation type="submission" date="2020-06" db="EMBL/GenBank/DDBJ databases">
        <title>Helianthus annuus Genome sequencing and assembly Release 2.</title>
        <authorList>
            <person name="Gouzy J."/>
            <person name="Langlade N."/>
            <person name="Munos S."/>
        </authorList>
    </citation>
    <scope>NUCLEOTIDE SEQUENCE</scope>
    <source>
        <tissue evidence="1">Leaves</tissue>
    </source>
</reference>
<dbReference type="Proteomes" id="UP000215914">
    <property type="component" value="Unassembled WGS sequence"/>
</dbReference>
<keyword evidence="2" id="KW-1185">Reference proteome</keyword>
<dbReference type="EMBL" id="MNCJ02000332">
    <property type="protein sequence ID" value="KAF5756811.1"/>
    <property type="molecule type" value="Genomic_DNA"/>
</dbReference>
<reference evidence="1" key="1">
    <citation type="journal article" date="2017" name="Nature">
        <title>The sunflower genome provides insights into oil metabolism, flowering and Asterid evolution.</title>
        <authorList>
            <person name="Badouin H."/>
            <person name="Gouzy J."/>
            <person name="Grassa C.J."/>
            <person name="Murat F."/>
            <person name="Staton S.E."/>
            <person name="Cottret L."/>
            <person name="Lelandais-Briere C."/>
            <person name="Owens G.L."/>
            <person name="Carrere S."/>
            <person name="Mayjonade B."/>
            <person name="Legrand L."/>
            <person name="Gill N."/>
            <person name="Kane N.C."/>
            <person name="Bowers J.E."/>
            <person name="Hubner S."/>
            <person name="Bellec A."/>
            <person name="Berard A."/>
            <person name="Berges H."/>
            <person name="Blanchet N."/>
            <person name="Boniface M.C."/>
            <person name="Brunel D."/>
            <person name="Catrice O."/>
            <person name="Chaidir N."/>
            <person name="Claudel C."/>
            <person name="Donnadieu C."/>
            <person name="Faraut T."/>
            <person name="Fievet G."/>
            <person name="Helmstetter N."/>
            <person name="King M."/>
            <person name="Knapp S.J."/>
            <person name="Lai Z."/>
            <person name="Le Paslier M.C."/>
            <person name="Lippi Y."/>
            <person name="Lorenzon L."/>
            <person name="Mandel J.R."/>
            <person name="Marage G."/>
            <person name="Marchand G."/>
            <person name="Marquand E."/>
            <person name="Bret-Mestries E."/>
            <person name="Morien E."/>
            <person name="Nambeesan S."/>
            <person name="Nguyen T."/>
            <person name="Pegot-Espagnet P."/>
            <person name="Pouilly N."/>
            <person name="Raftis F."/>
            <person name="Sallet E."/>
            <person name="Schiex T."/>
            <person name="Thomas J."/>
            <person name="Vandecasteele C."/>
            <person name="Vares D."/>
            <person name="Vear F."/>
            <person name="Vautrin S."/>
            <person name="Crespi M."/>
            <person name="Mangin B."/>
            <person name="Burke J.M."/>
            <person name="Salse J."/>
            <person name="Munos S."/>
            <person name="Vincourt P."/>
            <person name="Rieseberg L.H."/>
            <person name="Langlade N.B."/>
        </authorList>
    </citation>
    <scope>NUCLEOTIDE SEQUENCE</scope>
    <source>
        <tissue evidence="1">Leaves</tissue>
    </source>
</reference>
<gene>
    <name evidence="1" type="ORF">HanXRQr2_Chr17g0819211</name>
</gene>
<evidence type="ECO:0000313" key="2">
    <source>
        <dbReference type="Proteomes" id="UP000215914"/>
    </source>
</evidence>
<dbReference type="AlphaFoldDB" id="A0A9K3DK58"/>
<dbReference type="Gramene" id="mRNA:HanXRQr2_Chr17g0819211">
    <property type="protein sequence ID" value="mRNA:HanXRQr2_Chr17g0819211"/>
    <property type="gene ID" value="HanXRQr2_Chr17g0819211"/>
</dbReference>
<accession>A0A9K3DK58</accession>
<name>A0A9K3DK58_HELAN</name>
<protein>
    <submittedName>
        <fullName evidence="1">Uncharacterized protein</fullName>
    </submittedName>
</protein>
<comment type="caution">
    <text evidence="1">The sequence shown here is derived from an EMBL/GenBank/DDBJ whole genome shotgun (WGS) entry which is preliminary data.</text>
</comment>
<organism evidence="1 2">
    <name type="scientific">Helianthus annuus</name>
    <name type="common">Common sunflower</name>
    <dbReference type="NCBI Taxonomy" id="4232"/>
    <lineage>
        <taxon>Eukaryota</taxon>
        <taxon>Viridiplantae</taxon>
        <taxon>Streptophyta</taxon>
        <taxon>Embryophyta</taxon>
        <taxon>Tracheophyta</taxon>
        <taxon>Spermatophyta</taxon>
        <taxon>Magnoliopsida</taxon>
        <taxon>eudicotyledons</taxon>
        <taxon>Gunneridae</taxon>
        <taxon>Pentapetalae</taxon>
        <taxon>asterids</taxon>
        <taxon>campanulids</taxon>
        <taxon>Asterales</taxon>
        <taxon>Asteraceae</taxon>
        <taxon>Asteroideae</taxon>
        <taxon>Heliantheae alliance</taxon>
        <taxon>Heliantheae</taxon>
        <taxon>Helianthus</taxon>
    </lineage>
</organism>